<dbReference type="Pfam" id="PF00005">
    <property type="entry name" value="ABC_tran"/>
    <property type="match status" value="1"/>
</dbReference>
<dbReference type="CDD" id="cd03225">
    <property type="entry name" value="ABC_cobalt_CbiO_domain1"/>
    <property type="match status" value="1"/>
</dbReference>
<evidence type="ECO:0000256" key="1">
    <source>
        <dbReference type="ARBA" id="ARBA00005417"/>
    </source>
</evidence>
<dbReference type="SMART" id="SM00382">
    <property type="entry name" value="AAA"/>
    <property type="match status" value="1"/>
</dbReference>
<dbReference type="SUPFAM" id="SSF52540">
    <property type="entry name" value="P-loop containing nucleoside triphosphate hydrolases"/>
    <property type="match status" value="1"/>
</dbReference>
<keyword evidence="2" id="KW-0813">Transport</keyword>
<keyword evidence="7" id="KW-1185">Reference proteome</keyword>
<proteinExistence type="inferred from homology"/>
<evidence type="ECO:0000313" key="7">
    <source>
        <dbReference type="Proteomes" id="UP000721861"/>
    </source>
</evidence>
<gene>
    <name evidence="6" type="ORF">KEM09_10160</name>
</gene>
<dbReference type="PANTHER" id="PTHR43553:SF24">
    <property type="entry name" value="ENERGY-COUPLING FACTOR TRANSPORTER ATP-BINDING PROTEIN ECFA1"/>
    <property type="match status" value="1"/>
</dbReference>
<name>A0ABS5K9R6_9BACT</name>
<dbReference type="Proteomes" id="UP000721861">
    <property type="component" value="Unassembled WGS sequence"/>
</dbReference>
<dbReference type="PANTHER" id="PTHR43553">
    <property type="entry name" value="HEAVY METAL TRANSPORTER"/>
    <property type="match status" value="1"/>
</dbReference>
<dbReference type="Gene3D" id="3.40.50.300">
    <property type="entry name" value="P-loop containing nucleotide triphosphate hydrolases"/>
    <property type="match status" value="1"/>
</dbReference>
<sequence>MAIELRNIQFTYPSGIKALQDMSLSITNGEKVVLMGSNGSGKSSLCLLLAGVIKPDEGDYYIQGQRFRYCRKHRKQLCRSIGYVFQDPDVQVVATHVDEDVAFGLRNIGLKEEDVQQRITVYLELTGISDLRKQTVHTLSYGQKKQVALAGVLAMEPEIIMLDEPFAWLDYRQSQRLLGILNLLNEMGKTVIVSTHDSQFAYEWADRALVMQNGQLKADGSASEVFAREQLLEELDIAPVKQNLSCLHHS</sequence>
<evidence type="ECO:0000256" key="3">
    <source>
        <dbReference type="ARBA" id="ARBA00022741"/>
    </source>
</evidence>
<comment type="similarity">
    <text evidence="1">Belongs to the ABC transporter superfamily.</text>
</comment>
<evidence type="ECO:0000256" key="2">
    <source>
        <dbReference type="ARBA" id="ARBA00022448"/>
    </source>
</evidence>
<protein>
    <submittedName>
        <fullName evidence="6">ABC transporter ATP-binding protein</fullName>
    </submittedName>
</protein>
<reference evidence="6 7" key="1">
    <citation type="journal article" date="2014" name="Int. J. Syst. Evol. Microbiol.">
        <title>Carboxylicivirga gen. nov. in the family Marinilabiliaceae with two novel species, Carboxylicivirga mesophila sp. nov. and Carboxylicivirga taeanensis sp. nov., and reclassification of Cytophaga fermentans as Saccharicrinis fermentans gen. nov., comb. nov.</title>
        <authorList>
            <person name="Yang S.H."/>
            <person name="Seo H.S."/>
            <person name="Woo J.H."/>
            <person name="Oh H.M."/>
            <person name="Jang H."/>
            <person name="Lee J.H."/>
            <person name="Kim S.J."/>
            <person name="Kwon K.K."/>
        </authorList>
    </citation>
    <scope>NUCLEOTIDE SEQUENCE [LARGE SCALE GENOMIC DNA]</scope>
    <source>
        <strain evidence="6 7">JCM 18290</strain>
    </source>
</reference>
<dbReference type="EMBL" id="JAGUCN010000010">
    <property type="protein sequence ID" value="MBS2211769.1"/>
    <property type="molecule type" value="Genomic_DNA"/>
</dbReference>
<evidence type="ECO:0000313" key="6">
    <source>
        <dbReference type="EMBL" id="MBS2211769.1"/>
    </source>
</evidence>
<evidence type="ECO:0000259" key="5">
    <source>
        <dbReference type="PROSITE" id="PS50893"/>
    </source>
</evidence>
<accession>A0ABS5K9R6</accession>
<dbReference type="InterPro" id="IPR015856">
    <property type="entry name" value="ABC_transpr_CbiO/EcfA_su"/>
</dbReference>
<keyword evidence="3" id="KW-0547">Nucleotide-binding</keyword>
<feature type="domain" description="ABC transporter" evidence="5">
    <location>
        <begin position="3"/>
        <end position="238"/>
    </location>
</feature>
<dbReference type="PROSITE" id="PS50893">
    <property type="entry name" value="ABC_TRANSPORTER_2"/>
    <property type="match status" value="1"/>
</dbReference>
<dbReference type="InterPro" id="IPR003439">
    <property type="entry name" value="ABC_transporter-like_ATP-bd"/>
</dbReference>
<dbReference type="RefSeq" id="WP_212228045.1">
    <property type="nucleotide sequence ID" value="NZ_JAGUCN010000010.1"/>
</dbReference>
<dbReference type="InterPro" id="IPR027417">
    <property type="entry name" value="P-loop_NTPase"/>
</dbReference>
<organism evidence="6 7">
    <name type="scientific">Carboxylicivirga mesophila</name>
    <dbReference type="NCBI Taxonomy" id="1166478"/>
    <lineage>
        <taxon>Bacteria</taxon>
        <taxon>Pseudomonadati</taxon>
        <taxon>Bacteroidota</taxon>
        <taxon>Bacteroidia</taxon>
        <taxon>Marinilabiliales</taxon>
        <taxon>Marinilabiliaceae</taxon>
        <taxon>Carboxylicivirga</taxon>
    </lineage>
</organism>
<comment type="caution">
    <text evidence="6">The sequence shown here is derived from an EMBL/GenBank/DDBJ whole genome shotgun (WGS) entry which is preliminary data.</text>
</comment>
<dbReference type="InterPro" id="IPR003593">
    <property type="entry name" value="AAA+_ATPase"/>
</dbReference>
<dbReference type="InterPro" id="IPR050095">
    <property type="entry name" value="ECF_ABC_transporter_ATP-bd"/>
</dbReference>
<evidence type="ECO:0000256" key="4">
    <source>
        <dbReference type="ARBA" id="ARBA00022840"/>
    </source>
</evidence>
<keyword evidence="4 6" id="KW-0067">ATP-binding</keyword>
<dbReference type="GO" id="GO:0005524">
    <property type="term" value="F:ATP binding"/>
    <property type="evidence" value="ECO:0007669"/>
    <property type="project" value="UniProtKB-KW"/>
</dbReference>